<feature type="domain" description="Flagellar hook-length control protein-like C-terminal" evidence="2">
    <location>
        <begin position="541"/>
        <end position="624"/>
    </location>
</feature>
<feature type="compositionally biased region" description="Low complexity" evidence="1">
    <location>
        <begin position="232"/>
        <end position="245"/>
    </location>
</feature>
<evidence type="ECO:0000313" key="4">
    <source>
        <dbReference type="Proteomes" id="UP001589813"/>
    </source>
</evidence>
<dbReference type="EMBL" id="JBHLXP010000005">
    <property type="protein sequence ID" value="MFC0050165.1"/>
    <property type="molecule type" value="Genomic_DNA"/>
</dbReference>
<feature type="compositionally biased region" description="Low complexity" evidence="1">
    <location>
        <begin position="432"/>
        <end position="456"/>
    </location>
</feature>
<feature type="region of interest" description="Disordered" evidence="1">
    <location>
        <begin position="430"/>
        <end position="458"/>
    </location>
</feature>
<feature type="compositionally biased region" description="Polar residues" evidence="1">
    <location>
        <begin position="293"/>
        <end position="312"/>
    </location>
</feature>
<evidence type="ECO:0000313" key="3">
    <source>
        <dbReference type="EMBL" id="MFC0050165.1"/>
    </source>
</evidence>
<proteinExistence type="predicted"/>
<dbReference type="PANTHER" id="PTHR37533">
    <property type="entry name" value="FLAGELLAR HOOK-LENGTH CONTROL PROTEIN"/>
    <property type="match status" value="1"/>
</dbReference>
<evidence type="ECO:0000259" key="2">
    <source>
        <dbReference type="Pfam" id="PF02120"/>
    </source>
</evidence>
<comment type="caution">
    <text evidence="3">The sequence shown here is derived from an EMBL/GenBank/DDBJ whole genome shotgun (WGS) entry which is preliminary data.</text>
</comment>
<dbReference type="InterPro" id="IPR052563">
    <property type="entry name" value="FliK"/>
</dbReference>
<feature type="region of interest" description="Disordered" evidence="1">
    <location>
        <begin position="612"/>
        <end position="641"/>
    </location>
</feature>
<protein>
    <submittedName>
        <fullName evidence="3">Flagellar hook-length control protein FliK</fullName>
    </submittedName>
</protein>
<dbReference type="RefSeq" id="WP_377247435.1">
    <property type="nucleotide sequence ID" value="NZ_JBHLXP010000005.1"/>
</dbReference>
<dbReference type="InterPro" id="IPR038610">
    <property type="entry name" value="FliK-like_C_sf"/>
</dbReference>
<feature type="compositionally biased region" description="Low complexity" evidence="1">
    <location>
        <begin position="612"/>
        <end position="626"/>
    </location>
</feature>
<feature type="region of interest" description="Disordered" evidence="1">
    <location>
        <begin position="286"/>
        <end position="312"/>
    </location>
</feature>
<keyword evidence="4" id="KW-1185">Reference proteome</keyword>
<sequence length="660" mass="68907">MNLSINLTLGSPVTDSASSSAVITEDMSDQEFSLKLADELSERELAPLMLPEDGKATDPALLEQIAARQQIAADAETLTDKDGRVWQEDPLAGLAGAESADDESIDPLAGDKPWLDIIEKANSYSPVLQANKTNSRSAAESAVTESAAVAIDPKLEPLPADLAALSATQDCQAEKAQPLLLTSADLAKFGSKTESNSKFNSESESKVTTSTGLLSGAAKTDAGSVPVKTQTVAADPSASADVAPVHGTVKETESADVRTDGQLLQPVADEPVTKTTNAAATLPAPVTTATGASGQTDPESRTPVSTSGTTAKNTELQKVGPVTVNGQNEVQVTEAQTEQTDIPAIAAMQKITASGSDKQAAKTAAEPAVSASEQVAMQQETERQIAGQQSIAMTAIQAGTVTANRPTGTQTTGSDKAPAANAFAVHLRAVNQTQQQQQQQQQQPQSGAEQQPGQGQAKANIDMSALNLSGPVASATPVFAQQLQQVTETTPVAGTAGQAITSSAAITPGNTTLLSARPAESAALQPPLALTEPAAAQQIKDRVMVQIQHKLQTAEVQLHPEELGSMQIKLNLQQDQLSVQFVVQQGAAKEALEQQMPKLRELLEQQGIALSEGQVEQRQSRSQQEQHSGRHGNHAGAESELAAVQTVQMKVSDRMVDFYA</sequence>
<dbReference type="InterPro" id="IPR021136">
    <property type="entry name" value="Flagellar_hook_control-like_C"/>
</dbReference>
<dbReference type="Gene3D" id="3.30.750.140">
    <property type="match status" value="1"/>
</dbReference>
<gene>
    <name evidence="3" type="ORF">ACFFJP_17830</name>
</gene>
<feature type="region of interest" description="Disordered" evidence="1">
    <location>
        <begin position="192"/>
        <end position="261"/>
    </location>
</feature>
<reference evidence="3 4" key="1">
    <citation type="submission" date="2024-09" db="EMBL/GenBank/DDBJ databases">
        <authorList>
            <person name="Sun Q."/>
            <person name="Mori K."/>
        </authorList>
    </citation>
    <scope>NUCLEOTIDE SEQUENCE [LARGE SCALE GENOMIC DNA]</scope>
    <source>
        <strain evidence="3 4">KCTC 23315</strain>
    </source>
</reference>
<keyword evidence="3" id="KW-0969">Cilium</keyword>
<organism evidence="3 4">
    <name type="scientific">Rheinheimera tilapiae</name>
    <dbReference type="NCBI Taxonomy" id="875043"/>
    <lineage>
        <taxon>Bacteria</taxon>
        <taxon>Pseudomonadati</taxon>
        <taxon>Pseudomonadota</taxon>
        <taxon>Gammaproteobacteria</taxon>
        <taxon>Chromatiales</taxon>
        <taxon>Chromatiaceae</taxon>
        <taxon>Rheinheimera</taxon>
    </lineage>
</organism>
<dbReference type="Pfam" id="PF02120">
    <property type="entry name" value="Flg_hook"/>
    <property type="match status" value="1"/>
</dbReference>
<accession>A0ABV6BH22</accession>
<keyword evidence="3" id="KW-0966">Cell projection</keyword>
<dbReference type="PANTHER" id="PTHR37533:SF2">
    <property type="entry name" value="FLAGELLAR HOOK-LENGTH CONTROL PROTEIN"/>
    <property type="match status" value="1"/>
</dbReference>
<name>A0ABV6BH22_9GAMM</name>
<dbReference type="CDD" id="cd17470">
    <property type="entry name" value="T3SS_Flik_C"/>
    <property type="match status" value="1"/>
</dbReference>
<evidence type="ECO:0000256" key="1">
    <source>
        <dbReference type="SAM" id="MobiDB-lite"/>
    </source>
</evidence>
<dbReference type="Proteomes" id="UP001589813">
    <property type="component" value="Unassembled WGS sequence"/>
</dbReference>
<feature type="compositionally biased region" description="Basic and acidic residues" evidence="1">
    <location>
        <begin position="248"/>
        <end position="259"/>
    </location>
</feature>
<feature type="compositionally biased region" description="Low complexity" evidence="1">
    <location>
        <begin position="192"/>
        <end position="202"/>
    </location>
</feature>
<keyword evidence="3" id="KW-0282">Flagellum</keyword>